<dbReference type="Gene3D" id="3.30.1440.10">
    <property type="match status" value="1"/>
</dbReference>
<dbReference type="PANTHER" id="PTHR39652">
    <property type="entry name" value="UPF0201 PROTEIN TK1335"/>
    <property type="match status" value="1"/>
</dbReference>
<dbReference type="AlphaFoldDB" id="A0A832ZW85"/>
<reference evidence="2" key="1">
    <citation type="journal article" date="2020" name="ISME J.">
        <title>Gammaproteobacteria mediating utilization of methyl-, sulfur- and petroleum organic compounds in deep ocean hydrothermal plumes.</title>
        <authorList>
            <person name="Zhou Z."/>
            <person name="Liu Y."/>
            <person name="Pan J."/>
            <person name="Cron B.R."/>
            <person name="Toner B.M."/>
            <person name="Anantharaman K."/>
            <person name="Breier J.A."/>
            <person name="Dick G.J."/>
            <person name="Li M."/>
        </authorList>
    </citation>
    <scope>NUCLEOTIDE SEQUENCE</scope>
    <source>
        <strain evidence="2">SZUA-1515</strain>
    </source>
</reference>
<dbReference type="Pfam" id="PF01877">
    <property type="entry name" value="RNA_binding"/>
    <property type="match status" value="1"/>
</dbReference>
<dbReference type="HAMAP" id="MF_01112">
    <property type="entry name" value="UPF0201"/>
    <property type="match status" value="1"/>
</dbReference>
<dbReference type="Proteomes" id="UP000608579">
    <property type="component" value="Unassembled WGS sequence"/>
</dbReference>
<gene>
    <name evidence="2" type="ORF">EYH45_05615</name>
</gene>
<dbReference type="EMBL" id="DQVM01000109">
    <property type="protein sequence ID" value="HIQ30025.1"/>
    <property type="molecule type" value="Genomic_DNA"/>
</dbReference>
<sequence>MVTVQIEVDIYPTEDEERVSEAVKNIFPHIILSYERLGNYGRIKGIGEGRDILETLRMLIRSRRIRSAARAFLKKHRIEKRLEFLLNKHAASVGKVSFCESESETPLGAIKVIIEDDEMDNLIRWLTE</sequence>
<comment type="similarity">
    <text evidence="1">Belongs to the UPF0201 family.</text>
</comment>
<comment type="caution">
    <text evidence="2">The sequence shown here is derived from an EMBL/GenBank/DDBJ whole genome shotgun (WGS) entry which is preliminary data.</text>
</comment>
<name>A0A832ZW85_CALS0</name>
<dbReference type="SUPFAM" id="SSF55282">
    <property type="entry name" value="RL5-like"/>
    <property type="match status" value="1"/>
</dbReference>
<dbReference type="InterPro" id="IPR002739">
    <property type="entry name" value="PAB1135-like"/>
</dbReference>
<evidence type="ECO:0000313" key="3">
    <source>
        <dbReference type="Proteomes" id="UP000608579"/>
    </source>
</evidence>
<proteinExistence type="inferred from homology"/>
<dbReference type="InterPro" id="IPR022803">
    <property type="entry name" value="Ribosomal_uL5_dom_sf"/>
</dbReference>
<accession>A0A832ZW85</accession>
<organism evidence="2 3">
    <name type="scientific">Caldiarchaeum subterraneum</name>
    <dbReference type="NCBI Taxonomy" id="311458"/>
    <lineage>
        <taxon>Archaea</taxon>
        <taxon>Nitrososphaerota</taxon>
        <taxon>Candidatus Caldarchaeales</taxon>
        <taxon>Candidatus Caldarchaeaceae</taxon>
        <taxon>Candidatus Caldarchaeum</taxon>
    </lineage>
</organism>
<evidence type="ECO:0000313" key="2">
    <source>
        <dbReference type="EMBL" id="HIQ30025.1"/>
    </source>
</evidence>
<dbReference type="PANTHER" id="PTHR39652:SF1">
    <property type="entry name" value="UPF0201 PROTEIN TK1335"/>
    <property type="match status" value="1"/>
</dbReference>
<evidence type="ECO:0000256" key="1">
    <source>
        <dbReference type="HAMAP-Rule" id="MF_01112"/>
    </source>
</evidence>
<protein>
    <recommendedName>
        <fullName evidence="1">UPF0201 protein EYH45_05615</fullName>
    </recommendedName>
</protein>